<accession>A0A1I8F8T2</accession>
<keyword evidence="5" id="KW-1185">Reference proteome</keyword>
<evidence type="ECO:0000313" key="6">
    <source>
        <dbReference type="WBParaSite" id="maker-unitig_24352-snap-gene-0.1-mRNA-1"/>
    </source>
</evidence>
<evidence type="ECO:0000259" key="3">
    <source>
        <dbReference type="Pfam" id="PF23643"/>
    </source>
</evidence>
<dbReference type="Proteomes" id="UP000095280">
    <property type="component" value="Unplaced"/>
</dbReference>
<evidence type="ECO:0000256" key="1">
    <source>
        <dbReference type="ARBA" id="ARBA00010785"/>
    </source>
</evidence>
<comment type="similarity">
    <text evidence="1">Belongs to the TRAPPC13 family.</text>
</comment>
<dbReference type="WBParaSite" id="maker-unitig_24352-snap-gene-0.1-mRNA-1">
    <property type="protein sequence ID" value="maker-unitig_24352-snap-gene-0.1-mRNA-1"/>
    <property type="gene ID" value="maker-unitig_24352-snap-gene-0.1"/>
</dbReference>
<dbReference type="Pfam" id="PF23647">
    <property type="entry name" value="TRAPPC13_M"/>
    <property type="match status" value="1"/>
</dbReference>
<organism evidence="5 6">
    <name type="scientific">Macrostomum lignano</name>
    <dbReference type="NCBI Taxonomy" id="282301"/>
    <lineage>
        <taxon>Eukaryota</taxon>
        <taxon>Metazoa</taxon>
        <taxon>Spiralia</taxon>
        <taxon>Lophotrochozoa</taxon>
        <taxon>Platyhelminthes</taxon>
        <taxon>Rhabditophora</taxon>
        <taxon>Macrostomorpha</taxon>
        <taxon>Macrostomida</taxon>
        <taxon>Macrostomidae</taxon>
        <taxon>Macrostomum</taxon>
    </lineage>
</organism>
<dbReference type="InterPro" id="IPR010378">
    <property type="entry name" value="TRAPPC13"/>
</dbReference>
<feature type="domain" description="Trafficking protein particle complex subunit 13 C-terminal" evidence="3">
    <location>
        <begin position="335"/>
        <end position="435"/>
    </location>
</feature>
<name>A0A1I8F8T2_9PLAT</name>
<feature type="domain" description="Trafficking protein particle complex subunit 13 middle" evidence="4">
    <location>
        <begin position="173"/>
        <end position="283"/>
    </location>
</feature>
<dbReference type="Pfam" id="PF06159">
    <property type="entry name" value="TRAPPC13_N"/>
    <property type="match status" value="1"/>
</dbReference>
<proteinExistence type="inferred from homology"/>
<dbReference type="InterPro" id="IPR055429">
    <property type="entry name" value="TRAPPC13_M"/>
</dbReference>
<dbReference type="GO" id="GO:1990072">
    <property type="term" value="C:TRAPPIII protein complex"/>
    <property type="evidence" value="ECO:0007669"/>
    <property type="project" value="TreeGrafter"/>
</dbReference>
<evidence type="ECO:0000259" key="4">
    <source>
        <dbReference type="Pfam" id="PF23647"/>
    </source>
</evidence>
<feature type="domain" description="Trafficking protein particle complex subunit 13 N-terminal" evidence="2">
    <location>
        <begin position="40"/>
        <end position="169"/>
    </location>
</feature>
<dbReference type="PANTHER" id="PTHR13134">
    <property type="entry name" value="TRAFFICKING PROTEIN PARTICLE COMPLEX SUBUNIT 13"/>
    <property type="match status" value="1"/>
</dbReference>
<dbReference type="Pfam" id="PF23643">
    <property type="entry name" value="TRAPPC13_C"/>
    <property type="match status" value="1"/>
</dbReference>
<protein>
    <submittedName>
        <fullName evidence="6">Trafficking protein particle complex subunit 13</fullName>
    </submittedName>
</protein>
<dbReference type="InterPro" id="IPR055427">
    <property type="entry name" value="TRAPPC13_N"/>
</dbReference>
<dbReference type="AlphaFoldDB" id="A0A1I8F8T2"/>
<reference evidence="6" key="1">
    <citation type="submission" date="2016-11" db="UniProtKB">
        <authorList>
            <consortium name="WormBaseParasite"/>
        </authorList>
    </citation>
    <scope>IDENTIFICATION</scope>
</reference>
<evidence type="ECO:0000259" key="2">
    <source>
        <dbReference type="Pfam" id="PF06159"/>
    </source>
</evidence>
<evidence type="ECO:0000313" key="5">
    <source>
        <dbReference type="Proteomes" id="UP000095280"/>
    </source>
</evidence>
<dbReference type="InterPro" id="IPR055428">
    <property type="entry name" value="TRAPPC13_C"/>
</dbReference>
<sequence length="450" mass="49465">HGTPLPCSDAPDPALLCHRDAAGDFRPRDLFAQSAPALSPQKCAANQRDIAEGAGHQKINLTDMLSLPQNFGNIYLGETFSAYVSVHNDCNFLCRDIIVKADLQTNSSKVAMTAGSAEPVSELPPDRSIDEVLTHEVKELGPHILVCTVSYTSHSSEKLYFKKYFKFQVQRPLDVKTDFRTTENDEVFLEAKIQNITSGPIFLERVFLEPSPNFQLLDTPSTDREDDSGVRVPECLREQETRQFLYRLRPAASGDTQPQQPSVGGASVTVGKLDITWRSQMGSGPDCRPALCALPLSSFKSSSIFLLPYFCSILQHLTAAPGRGHPRDGGGGARVVRLDSLFRIVCRVTNNSTRSVNLRLSTSSRQQSLEQSQAAMQFCGKVARSLQELRCGESASLSLELLPLVPGLQSVSGLVLTDTLLNRSYEFDELTQVLVHPVRASKLLEITTVE</sequence>
<dbReference type="PANTHER" id="PTHR13134:SF3">
    <property type="entry name" value="TRAFFICKING PROTEIN PARTICLE COMPLEX SUBUNIT 13"/>
    <property type="match status" value="1"/>
</dbReference>